<dbReference type="SUPFAM" id="SSF53300">
    <property type="entry name" value="vWA-like"/>
    <property type="match status" value="1"/>
</dbReference>
<dbReference type="InterPro" id="IPR029006">
    <property type="entry name" value="ADF-H/Gelsolin-like_dom_sf"/>
</dbReference>
<evidence type="ECO:0000256" key="3">
    <source>
        <dbReference type="ARBA" id="ARBA00022927"/>
    </source>
</evidence>
<dbReference type="InterPro" id="IPR036465">
    <property type="entry name" value="vWFA_dom_sf"/>
</dbReference>
<dbReference type="Gene3D" id="3.40.20.10">
    <property type="entry name" value="Severin"/>
    <property type="match status" value="1"/>
</dbReference>
<dbReference type="Pfam" id="PF04815">
    <property type="entry name" value="Sec23_helical"/>
    <property type="match status" value="1"/>
</dbReference>
<feature type="compositionally biased region" description="Low complexity" evidence="4">
    <location>
        <begin position="11"/>
        <end position="39"/>
    </location>
</feature>
<dbReference type="InterPro" id="IPR036175">
    <property type="entry name" value="Sec23/24_helical_dom_sf"/>
</dbReference>
<evidence type="ECO:0000259" key="7">
    <source>
        <dbReference type="Pfam" id="PF04815"/>
    </source>
</evidence>
<evidence type="ECO:0000259" key="6">
    <source>
        <dbReference type="Pfam" id="PF04811"/>
    </source>
</evidence>
<dbReference type="InterPro" id="IPR006895">
    <property type="entry name" value="Znf_Sec23_Sec24"/>
</dbReference>
<feature type="compositionally biased region" description="Pro residues" evidence="4">
    <location>
        <begin position="40"/>
        <end position="49"/>
    </location>
</feature>
<dbReference type="InterPro" id="IPR012990">
    <property type="entry name" value="Beta-sandwich_Sec23_24"/>
</dbReference>
<dbReference type="Gene3D" id="2.60.40.1670">
    <property type="entry name" value="beta-sandwich domain of Sec23/24"/>
    <property type="match status" value="1"/>
</dbReference>
<protein>
    <submittedName>
        <fullName evidence="9">Uncharacterized protein</fullName>
    </submittedName>
</protein>
<accession>A0ABQ9YBW7</accession>
<evidence type="ECO:0000256" key="2">
    <source>
        <dbReference type="ARBA" id="ARBA00022448"/>
    </source>
</evidence>
<feature type="compositionally biased region" description="Polar residues" evidence="4">
    <location>
        <begin position="75"/>
        <end position="84"/>
    </location>
</feature>
<sequence>MAHRNRYVLDPSLSGTISSPESSSQQFQSPQQQSQMAPPQLTPQAPPQPFSQQPIPNYDSQSFSQFQQPQQSPQGYSTPQMNQIPQFTTPTGTGTGPSPFSQAVGDVTLSESSQFRTMNGESVLAVFREANAHPDYFRPTVAAMPNKNAVLSKWPLPFGAIIHPFAQSPRKREPIPYINFYPLQPIRCKNCRSYINPFVFFIDDGRRWKCNFCSSVNEVHQKYYSALDPQTGRRTDIMNHPELRHGSIEVLAPKEYRTTQAHPNAYVFVIDVSFVARRTGFTQIVLDSLSTRLESLIRQTAVDTLVSIVAYDETAVHFFNLAPVPEGATKKVRIYSVTNTQNLIFPTITSNLLCPLHQIKDRLTYILITAIPALFPSDSSILENKPEEEYSNGGAAINAASELMKDHGGTILWFLASSPAAGPGPVRKSYDQKVIGTDKENVLLSTTDQYYKELALSCYRRHVGVNIFAAQQTYLDLPTLASLPQFTGGDLFSYTSFLMQDPLQDAAKLRTDITTVMERKTGLETVIRIRCSRGISASLFYGHFMLEGSDVVGLPNQVQGQAIGLEFSLDDSLIISTVQEFYVQVASLFTSPKGERRIRIHTYRYPVAKNLHDMFRAFDPQATLCLQAKILAQRVPQTKFPELLKQLDKQASSLISTYASITAHSAQQPSENFSAYLTTLLALQKSALLRTQSTLTPDQRCVVQHQFFTMPVRRFLAFVYPRVYALHQLREGECDSTAEEFILPPLVKLNSQFLTNDGVYLVENGNEALIFVCRSASEELKSALFVPTAASIQVKLNALSQTQTDGLADEDDPFGDISFSGGSSEDQKQLSKEAAGFSFLLSADVSAVLSRGRVRKFQLADPDHSVLARKTHNLISYLALEYGGVLTQPVYVIDNDEDTAALLHSYLIENESFGLKSLDQFVAYIHQLSMEKR</sequence>
<feature type="region of interest" description="Disordered" evidence="4">
    <location>
        <begin position="1"/>
        <end position="104"/>
    </location>
</feature>
<dbReference type="Gene3D" id="3.40.50.410">
    <property type="entry name" value="von Willebrand factor, type A domain"/>
    <property type="match status" value="1"/>
</dbReference>
<feature type="compositionally biased region" description="Low complexity" evidence="4">
    <location>
        <begin position="50"/>
        <end position="74"/>
    </location>
</feature>
<dbReference type="Gene3D" id="1.20.120.730">
    <property type="entry name" value="Sec23/Sec24 helical domain"/>
    <property type="match status" value="1"/>
</dbReference>
<name>A0ABQ9YBW7_9EUKA</name>
<dbReference type="InterPro" id="IPR006900">
    <property type="entry name" value="Sec23/24_helical_dom"/>
</dbReference>
<keyword evidence="10" id="KW-1185">Reference proteome</keyword>
<dbReference type="PANTHER" id="PTHR13803">
    <property type="entry name" value="SEC24-RELATED PROTEIN"/>
    <property type="match status" value="1"/>
</dbReference>
<dbReference type="InterPro" id="IPR036180">
    <property type="entry name" value="Gelsolin-like_dom_sf"/>
</dbReference>
<organism evidence="9 10">
    <name type="scientific">Blattamonas nauphoetae</name>
    <dbReference type="NCBI Taxonomy" id="2049346"/>
    <lineage>
        <taxon>Eukaryota</taxon>
        <taxon>Metamonada</taxon>
        <taxon>Preaxostyla</taxon>
        <taxon>Oxymonadida</taxon>
        <taxon>Blattamonas</taxon>
    </lineage>
</organism>
<reference evidence="9 10" key="1">
    <citation type="journal article" date="2022" name="bioRxiv">
        <title>Genomics of Preaxostyla Flagellates Illuminates Evolutionary Transitions and the Path Towards Mitochondrial Loss.</title>
        <authorList>
            <person name="Novak L.V.F."/>
            <person name="Treitli S.C."/>
            <person name="Pyrih J."/>
            <person name="Halakuc P."/>
            <person name="Pipaliya S.V."/>
            <person name="Vacek V."/>
            <person name="Brzon O."/>
            <person name="Soukal P."/>
            <person name="Eme L."/>
            <person name="Dacks J.B."/>
            <person name="Karnkowska A."/>
            <person name="Elias M."/>
            <person name="Hampl V."/>
        </authorList>
    </citation>
    <scope>NUCLEOTIDE SEQUENCE [LARGE SCALE GENOMIC DNA]</scope>
    <source>
        <strain evidence="9">NAU3</strain>
        <tissue evidence="9">Gut</tissue>
    </source>
</reference>
<dbReference type="SUPFAM" id="SSF81995">
    <property type="entry name" value="beta-sandwich domain of Sec23/24"/>
    <property type="match status" value="1"/>
</dbReference>
<feature type="domain" description="Sec23/Sec24 trunk" evidence="6">
    <location>
        <begin position="262"/>
        <end position="515"/>
    </location>
</feature>
<evidence type="ECO:0000259" key="5">
    <source>
        <dbReference type="Pfam" id="PF04810"/>
    </source>
</evidence>
<keyword evidence="2" id="KW-0813">Transport</keyword>
<evidence type="ECO:0000259" key="8">
    <source>
        <dbReference type="Pfam" id="PF08033"/>
    </source>
</evidence>
<comment type="similarity">
    <text evidence="1">Belongs to the SEC23/SEC24 family. SEC24 subfamily.</text>
</comment>
<evidence type="ECO:0000313" key="10">
    <source>
        <dbReference type="Proteomes" id="UP001281761"/>
    </source>
</evidence>
<dbReference type="Pfam" id="PF08033">
    <property type="entry name" value="Sec23_BS"/>
    <property type="match status" value="1"/>
</dbReference>
<evidence type="ECO:0000313" key="9">
    <source>
        <dbReference type="EMBL" id="KAK2961237.1"/>
    </source>
</evidence>
<feature type="compositionally biased region" description="Low complexity" evidence="4">
    <location>
        <begin position="85"/>
        <end position="102"/>
    </location>
</feature>
<dbReference type="EMBL" id="JARBJD010000017">
    <property type="protein sequence ID" value="KAK2961237.1"/>
    <property type="molecule type" value="Genomic_DNA"/>
</dbReference>
<dbReference type="InterPro" id="IPR050550">
    <property type="entry name" value="SEC23_SEC24_subfamily"/>
</dbReference>
<dbReference type="InterPro" id="IPR036174">
    <property type="entry name" value="Znf_Sec23_Sec24_sf"/>
</dbReference>
<proteinExistence type="inferred from homology"/>
<dbReference type="SUPFAM" id="SSF82754">
    <property type="entry name" value="C-terminal, gelsolin-like domain of Sec23/24"/>
    <property type="match status" value="1"/>
</dbReference>
<gene>
    <name evidence="9" type="ORF">BLNAU_3683</name>
</gene>
<dbReference type="Pfam" id="PF04810">
    <property type="entry name" value="zf-Sec23_Sec24"/>
    <property type="match status" value="1"/>
</dbReference>
<feature type="domain" description="Zinc finger Sec23/Sec24-type" evidence="5">
    <location>
        <begin position="185"/>
        <end position="223"/>
    </location>
</feature>
<evidence type="ECO:0000256" key="1">
    <source>
        <dbReference type="ARBA" id="ARBA00008334"/>
    </source>
</evidence>
<dbReference type="InterPro" id="IPR006896">
    <property type="entry name" value="Sec23/24_trunk_dom"/>
</dbReference>
<feature type="domain" description="Sec23/Sec24 helical" evidence="7">
    <location>
        <begin position="619"/>
        <end position="715"/>
    </location>
</feature>
<dbReference type="Gene3D" id="2.30.30.380">
    <property type="entry name" value="Zn-finger domain of Sec23/24"/>
    <property type="match status" value="1"/>
</dbReference>
<feature type="domain" description="Sec23/Sec24 beta-sandwich" evidence="8">
    <location>
        <begin position="522"/>
        <end position="607"/>
    </location>
</feature>
<dbReference type="SUPFAM" id="SSF81811">
    <property type="entry name" value="Helical domain of Sec23/24"/>
    <property type="match status" value="1"/>
</dbReference>
<keyword evidence="3" id="KW-0653">Protein transport</keyword>
<dbReference type="Pfam" id="PF04811">
    <property type="entry name" value="Sec23_trunk"/>
    <property type="match status" value="1"/>
</dbReference>
<dbReference type="SUPFAM" id="SSF82919">
    <property type="entry name" value="Zn-finger domain of Sec23/24"/>
    <property type="match status" value="1"/>
</dbReference>
<comment type="caution">
    <text evidence="9">The sequence shown here is derived from an EMBL/GenBank/DDBJ whole genome shotgun (WGS) entry which is preliminary data.</text>
</comment>
<dbReference type="Proteomes" id="UP001281761">
    <property type="component" value="Unassembled WGS sequence"/>
</dbReference>
<evidence type="ECO:0000256" key="4">
    <source>
        <dbReference type="SAM" id="MobiDB-lite"/>
    </source>
</evidence>